<dbReference type="SUPFAM" id="SSF46565">
    <property type="entry name" value="Chaperone J-domain"/>
    <property type="match status" value="1"/>
</dbReference>
<organism evidence="10">
    <name type="scientific">Lepeophtheirus salmonis</name>
    <name type="common">Salmon louse</name>
    <name type="synonym">Caligus salmonis</name>
    <dbReference type="NCBI Taxonomy" id="72036"/>
    <lineage>
        <taxon>Eukaryota</taxon>
        <taxon>Metazoa</taxon>
        <taxon>Ecdysozoa</taxon>
        <taxon>Arthropoda</taxon>
        <taxon>Crustacea</taxon>
        <taxon>Multicrustacea</taxon>
        <taxon>Hexanauplia</taxon>
        <taxon>Copepoda</taxon>
        <taxon>Siphonostomatoida</taxon>
        <taxon>Caligidae</taxon>
        <taxon>Lepeophtheirus</taxon>
    </lineage>
</organism>
<evidence type="ECO:0000256" key="2">
    <source>
        <dbReference type="ARBA" id="ARBA00022729"/>
    </source>
</evidence>
<dbReference type="PANTHER" id="PTHR44140:SF2">
    <property type="entry name" value="LD25575P"/>
    <property type="match status" value="1"/>
</dbReference>
<dbReference type="PRINTS" id="PR00625">
    <property type="entry name" value="JDOMAIN"/>
</dbReference>
<dbReference type="SMART" id="SM00271">
    <property type="entry name" value="DnaJ"/>
    <property type="match status" value="1"/>
</dbReference>
<dbReference type="GO" id="GO:0051787">
    <property type="term" value="F:misfolded protein binding"/>
    <property type="evidence" value="ECO:0007669"/>
    <property type="project" value="TreeGrafter"/>
</dbReference>
<dbReference type="KEGG" id="lsm:121115851"/>
<sequence length="502" mass="58270">MGEECRYVYWSRLRRKTGAFLLFLMCFDSFISWVEAASKDSKGVDEHLKMGMTLLGKGQYSDALSHFHSAIDADPNNYMSYYKRATVFLALSRSRSALADLDRVLEINSNFLSARLQRGTVLFKMGRLDEAHIDLEKLLTKDPGNEEASKKYIEIENLKTRVNMVHDLMEYQNYKGVIDELNELIEHIPWDPTLREMRADAYIHIGNTFRAISDIRSVTKLTSDNTDGYFKLADLYYQTGSTDESLHEVRECLKLDPEHRQCYPFYKTLKKVVKFVNLAAESVESQDWAECINAANKILKIEPSVKNVRYIAYDRKCKCLLENNEPKEAQNACSLALEINEEPRLYCDKAEAYLQEDLYNEAIEEYRKALNIEENFQRAKEGMLRAQKRQKQASKRDYYKILGLSRSASKRDVVKSYRKLAQKWHPDNFQEESEKKAAEKKFMDIAAAKEVLSDKELKEKYDNGEDPLDPEAQQGHHHSYDGQPFPFQGDPFGGARFKFHFN</sequence>
<dbReference type="AlphaFoldDB" id="A0A0K2UGW8"/>
<dbReference type="OrthoDB" id="1726119at2759"/>
<feature type="repeat" description="TPR" evidence="6">
    <location>
        <begin position="44"/>
        <end position="77"/>
    </location>
</feature>
<protein>
    <recommendedName>
        <fullName evidence="9">J domain-containing protein</fullName>
    </recommendedName>
</protein>
<dbReference type="Pfam" id="PF13432">
    <property type="entry name" value="TPR_16"/>
    <property type="match status" value="1"/>
</dbReference>
<evidence type="ECO:0000256" key="4">
    <source>
        <dbReference type="ARBA" id="ARBA00022803"/>
    </source>
</evidence>
<feature type="region of interest" description="Disordered" evidence="7">
    <location>
        <begin position="456"/>
        <end position="493"/>
    </location>
</feature>
<dbReference type="EMBL" id="HACA01019550">
    <property type="protein sequence ID" value="CDW36911.1"/>
    <property type="molecule type" value="Transcribed_RNA"/>
</dbReference>
<dbReference type="InterPro" id="IPR019734">
    <property type="entry name" value="TPR_rpt"/>
</dbReference>
<dbReference type="InterPro" id="IPR036869">
    <property type="entry name" value="J_dom_sf"/>
</dbReference>
<dbReference type="CTD" id="41161"/>
<dbReference type="Gene3D" id="1.10.287.110">
    <property type="entry name" value="DnaJ domain"/>
    <property type="match status" value="1"/>
</dbReference>
<evidence type="ECO:0000256" key="1">
    <source>
        <dbReference type="ARBA" id="ARBA00004319"/>
    </source>
</evidence>
<evidence type="ECO:0000313" key="10">
    <source>
        <dbReference type="EMBL" id="CDW36911.1"/>
    </source>
</evidence>
<dbReference type="GO" id="GO:0051087">
    <property type="term" value="F:protein-folding chaperone binding"/>
    <property type="evidence" value="ECO:0007669"/>
    <property type="project" value="TreeGrafter"/>
</dbReference>
<dbReference type="InterPro" id="IPR051727">
    <property type="entry name" value="DnaJ_C3_Co-chaperones"/>
</dbReference>
<feature type="repeat" description="TPR" evidence="6">
    <location>
        <begin position="343"/>
        <end position="376"/>
    </location>
</feature>
<dbReference type="RefSeq" id="XP_071743977.1">
    <property type="nucleotide sequence ID" value="XM_071887876.1"/>
</dbReference>
<dbReference type="PROSITE" id="PS50076">
    <property type="entry name" value="DNAJ_2"/>
    <property type="match status" value="1"/>
</dbReference>
<dbReference type="Pfam" id="PF00226">
    <property type="entry name" value="DnaJ"/>
    <property type="match status" value="1"/>
</dbReference>
<feature type="repeat" description="TPR" evidence="6">
    <location>
        <begin position="112"/>
        <end position="145"/>
    </location>
</feature>
<dbReference type="Pfam" id="PF13181">
    <property type="entry name" value="TPR_8"/>
    <property type="match status" value="2"/>
</dbReference>
<feature type="repeat" description="TPR" evidence="6">
    <location>
        <begin position="226"/>
        <end position="259"/>
    </location>
</feature>
<comment type="subcellular location">
    <subcellularLocation>
        <location evidence="1">Endoplasmic reticulum lumen</location>
    </subcellularLocation>
</comment>
<keyword evidence="4 6" id="KW-0802">TPR repeat</keyword>
<evidence type="ECO:0000256" key="3">
    <source>
        <dbReference type="ARBA" id="ARBA00022737"/>
    </source>
</evidence>
<dbReference type="SMART" id="SM00028">
    <property type="entry name" value="TPR"/>
    <property type="match status" value="7"/>
</dbReference>
<dbReference type="GO" id="GO:0034975">
    <property type="term" value="P:protein folding in endoplasmic reticulum"/>
    <property type="evidence" value="ECO:0007669"/>
    <property type="project" value="TreeGrafter"/>
</dbReference>
<feature type="chain" id="PRO_5005488734" description="J domain-containing protein" evidence="8">
    <location>
        <begin position="37"/>
        <end position="502"/>
    </location>
</feature>
<feature type="signal peptide" evidence="8">
    <location>
        <begin position="1"/>
        <end position="36"/>
    </location>
</feature>
<dbReference type="GO" id="GO:0005788">
    <property type="term" value="C:endoplasmic reticulum lumen"/>
    <property type="evidence" value="ECO:0007669"/>
    <property type="project" value="UniProtKB-SubCell"/>
</dbReference>
<name>A0A0K2UGW8_LEPSM</name>
<dbReference type="GeneID" id="121115851"/>
<evidence type="ECO:0000256" key="8">
    <source>
        <dbReference type="SAM" id="SignalP"/>
    </source>
</evidence>
<evidence type="ECO:0000259" key="9">
    <source>
        <dbReference type="PROSITE" id="PS50076"/>
    </source>
</evidence>
<evidence type="ECO:0000256" key="5">
    <source>
        <dbReference type="ARBA" id="ARBA00022824"/>
    </source>
</evidence>
<evidence type="ECO:0000256" key="6">
    <source>
        <dbReference type="PROSITE-ProRule" id="PRU00339"/>
    </source>
</evidence>
<evidence type="ECO:0000256" key="7">
    <source>
        <dbReference type="SAM" id="MobiDB-lite"/>
    </source>
</evidence>
<dbReference type="InterPro" id="IPR011990">
    <property type="entry name" value="TPR-like_helical_dom_sf"/>
</dbReference>
<dbReference type="CDD" id="cd06257">
    <property type="entry name" value="DnaJ"/>
    <property type="match status" value="1"/>
</dbReference>
<dbReference type="SUPFAM" id="SSF48452">
    <property type="entry name" value="TPR-like"/>
    <property type="match status" value="2"/>
</dbReference>
<feature type="domain" description="J" evidence="9">
    <location>
        <begin position="397"/>
        <end position="465"/>
    </location>
</feature>
<dbReference type="FunFam" id="1.25.40.10:FF:000224">
    <property type="entry name" value="DnaJ and TPR domain protein"/>
    <property type="match status" value="1"/>
</dbReference>
<dbReference type="Gene3D" id="1.25.40.10">
    <property type="entry name" value="Tetratricopeptide repeat domain"/>
    <property type="match status" value="1"/>
</dbReference>
<keyword evidence="3" id="KW-0677">Repeat</keyword>
<proteinExistence type="predicted"/>
<keyword evidence="5" id="KW-0256">Endoplasmic reticulum</keyword>
<accession>A0A0K2UGW8</accession>
<dbReference type="PANTHER" id="PTHR44140">
    <property type="entry name" value="LD25575P"/>
    <property type="match status" value="1"/>
</dbReference>
<reference evidence="10" key="1">
    <citation type="submission" date="2014-05" db="EMBL/GenBank/DDBJ databases">
        <authorList>
            <person name="Chronopoulou M."/>
        </authorList>
    </citation>
    <scope>NUCLEOTIDE SEQUENCE</scope>
    <source>
        <tissue evidence="10">Whole organism</tissue>
    </source>
</reference>
<dbReference type="RefSeq" id="XP_040565951.1">
    <property type="nucleotide sequence ID" value="XM_040710017.2"/>
</dbReference>
<dbReference type="PROSITE" id="PS50005">
    <property type="entry name" value="TPR"/>
    <property type="match status" value="4"/>
</dbReference>
<dbReference type="InterPro" id="IPR001623">
    <property type="entry name" value="DnaJ_domain"/>
</dbReference>
<keyword evidence="2 8" id="KW-0732">Signal</keyword>